<comment type="caution">
    <text evidence="2">The sequence shown here is derived from an EMBL/GenBank/DDBJ whole genome shotgun (WGS) entry which is preliminary data.</text>
</comment>
<feature type="compositionally biased region" description="Basic residues" evidence="1">
    <location>
        <begin position="66"/>
        <end position="84"/>
    </location>
</feature>
<evidence type="ECO:0000313" key="3">
    <source>
        <dbReference type="Proteomes" id="UP001516400"/>
    </source>
</evidence>
<feature type="compositionally biased region" description="Low complexity" evidence="1">
    <location>
        <begin position="54"/>
        <end position="65"/>
    </location>
</feature>
<evidence type="ECO:0000256" key="1">
    <source>
        <dbReference type="SAM" id="MobiDB-lite"/>
    </source>
</evidence>
<organism evidence="2 3">
    <name type="scientific">Cryptolaemus montrouzieri</name>
    <dbReference type="NCBI Taxonomy" id="559131"/>
    <lineage>
        <taxon>Eukaryota</taxon>
        <taxon>Metazoa</taxon>
        <taxon>Ecdysozoa</taxon>
        <taxon>Arthropoda</taxon>
        <taxon>Hexapoda</taxon>
        <taxon>Insecta</taxon>
        <taxon>Pterygota</taxon>
        <taxon>Neoptera</taxon>
        <taxon>Endopterygota</taxon>
        <taxon>Coleoptera</taxon>
        <taxon>Polyphaga</taxon>
        <taxon>Cucujiformia</taxon>
        <taxon>Coccinelloidea</taxon>
        <taxon>Coccinellidae</taxon>
        <taxon>Scymninae</taxon>
        <taxon>Scymnini</taxon>
        <taxon>Cryptolaemus</taxon>
    </lineage>
</organism>
<sequence>MTPTLTILEMILRKIPKFQPPETNQTVRNFRESGSSSSREDEDDLVISVSSPASLFGSSTSSNLSRGRRRSRRTSRGPSRGRSRGRGENSQLLFTLQIAIRNRQNNACIQDNWIKETLDTEIINATCLHQENTEAWECYQVYEEYVVDEISDHIVLYKQDTSIRVRKIYRIIFKIIEKQYRLRLKCVYDPEVTPEQKFQNMWKIQPSFDRLLAGCHEQDRPQEMKEVLMK</sequence>
<protein>
    <submittedName>
        <fullName evidence="2">Uncharacterized protein</fullName>
    </submittedName>
</protein>
<gene>
    <name evidence="2" type="ORF">HHI36_017316</name>
</gene>
<keyword evidence="3" id="KW-1185">Reference proteome</keyword>
<reference evidence="2 3" key="1">
    <citation type="journal article" date="2021" name="BMC Biol.">
        <title>Horizontally acquired antibacterial genes associated with adaptive radiation of ladybird beetles.</title>
        <authorList>
            <person name="Li H.S."/>
            <person name="Tang X.F."/>
            <person name="Huang Y.H."/>
            <person name="Xu Z.Y."/>
            <person name="Chen M.L."/>
            <person name="Du X.Y."/>
            <person name="Qiu B.Y."/>
            <person name="Chen P.T."/>
            <person name="Zhang W."/>
            <person name="Slipinski A."/>
            <person name="Escalona H.E."/>
            <person name="Waterhouse R.M."/>
            <person name="Zwick A."/>
            <person name="Pang H."/>
        </authorList>
    </citation>
    <scope>NUCLEOTIDE SEQUENCE [LARGE SCALE GENOMIC DNA]</scope>
    <source>
        <strain evidence="2">SYSU2018</strain>
    </source>
</reference>
<name>A0ABD2NM64_9CUCU</name>
<dbReference type="Proteomes" id="UP001516400">
    <property type="component" value="Unassembled WGS sequence"/>
</dbReference>
<dbReference type="AlphaFoldDB" id="A0ABD2NM64"/>
<accession>A0ABD2NM64</accession>
<feature type="region of interest" description="Disordered" evidence="1">
    <location>
        <begin position="19"/>
        <end position="87"/>
    </location>
</feature>
<dbReference type="EMBL" id="JABFTP020000124">
    <property type="protein sequence ID" value="KAL3279808.1"/>
    <property type="molecule type" value="Genomic_DNA"/>
</dbReference>
<proteinExistence type="predicted"/>
<evidence type="ECO:0000313" key="2">
    <source>
        <dbReference type="EMBL" id="KAL3279808.1"/>
    </source>
</evidence>